<protein>
    <submittedName>
        <fullName evidence="1">SFRICE_007774</fullName>
    </submittedName>
</protein>
<reference evidence="1" key="1">
    <citation type="submission" date="2016-07" db="EMBL/GenBank/DDBJ databases">
        <authorList>
            <person name="Bretaudeau A."/>
        </authorList>
    </citation>
    <scope>NUCLEOTIDE SEQUENCE</scope>
    <source>
        <strain evidence="1">Rice</strain>
        <tissue evidence="1">Whole body</tissue>
    </source>
</reference>
<dbReference type="AlphaFoldDB" id="A0A2H1WC76"/>
<gene>
    <name evidence="1" type="ORF">SFRICE_007774</name>
</gene>
<proteinExistence type="predicted"/>
<accession>A0A2H1WC76</accession>
<dbReference type="EMBL" id="ODYU01007683">
    <property type="protein sequence ID" value="SOQ50681.1"/>
    <property type="molecule type" value="Genomic_DNA"/>
</dbReference>
<evidence type="ECO:0000313" key="1">
    <source>
        <dbReference type="EMBL" id="SOQ50681.1"/>
    </source>
</evidence>
<name>A0A2H1WC76_SPOFR</name>
<organism evidence="1">
    <name type="scientific">Spodoptera frugiperda</name>
    <name type="common">Fall armyworm</name>
    <dbReference type="NCBI Taxonomy" id="7108"/>
    <lineage>
        <taxon>Eukaryota</taxon>
        <taxon>Metazoa</taxon>
        <taxon>Ecdysozoa</taxon>
        <taxon>Arthropoda</taxon>
        <taxon>Hexapoda</taxon>
        <taxon>Insecta</taxon>
        <taxon>Pterygota</taxon>
        <taxon>Neoptera</taxon>
        <taxon>Endopterygota</taxon>
        <taxon>Lepidoptera</taxon>
        <taxon>Glossata</taxon>
        <taxon>Ditrysia</taxon>
        <taxon>Noctuoidea</taxon>
        <taxon>Noctuidae</taxon>
        <taxon>Amphipyrinae</taxon>
        <taxon>Spodoptera</taxon>
    </lineage>
</organism>
<sequence>MSDHQSVPNWTVDEPNWTNCGGPLVTNWTLNNINGAHWFKPSRILSPKEYVEVEVHITARNAAIQCTPTLYHLCYKSHVIGGEWQKLSEHTVLGHMVAGVVVSHWFIGTAAITPAFNFRNCKRHGRTTSMKTSPSNINLYFRRNNADRQFRQVDQKSNQWFGATLTSTGRNGAIMINLGTSWLRHTGSWRDMRVRSKQLNID</sequence>